<evidence type="ECO:0000313" key="4">
    <source>
        <dbReference type="Proteomes" id="UP000265427"/>
    </source>
</evidence>
<evidence type="ECO:0000313" key="3">
    <source>
        <dbReference type="EMBL" id="RHY05405.1"/>
    </source>
</evidence>
<dbReference type="InterPro" id="IPR022233">
    <property type="entry name" value="TRAPPC10/Trs130_C"/>
</dbReference>
<evidence type="ECO:0000259" key="1">
    <source>
        <dbReference type="Pfam" id="PF11817"/>
    </source>
</evidence>
<organism evidence="3 4">
    <name type="scientific">Aphanomyces astaci</name>
    <name type="common">Crayfish plague agent</name>
    <dbReference type="NCBI Taxonomy" id="112090"/>
    <lineage>
        <taxon>Eukaryota</taxon>
        <taxon>Sar</taxon>
        <taxon>Stramenopiles</taxon>
        <taxon>Oomycota</taxon>
        <taxon>Saprolegniomycetes</taxon>
        <taxon>Saprolegniales</taxon>
        <taxon>Verrucalvaceae</taxon>
        <taxon>Aphanomyces</taxon>
    </lineage>
</organism>
<accession>A0A397AGN4</accession>
<dbReference type="VEuPathDB" id="FungiDB:H257_12052"/>
<dbReference type="PANTHER" id="PTHR14374">
    <property type="entry name" value="FOIE GRAS"/>
    <property type="match status" value="1"/>
</dbReference>
<protein>
    <submittedName>
        <fullName evidence="3">Uncharacterized protein</fullName>
    </submittedName>
</protein>
<dbReference type="EMBL" id="QUSZ01006539">
    <property type="protein sequence ID" value="RHY05405.1"/>
    <property type="molecule type" value="Genomic_DNA"/>
</dbReference>
<dbReference type="InterPro" id="IPR021773">
    <property type="entry name" value="TPC11"/>
</dbReference>
<dbReference type="Proteomes" id="UP000265427">
    <property type="component" value="Unassembled WGS sequence"/>
</dbReference>
<dbReference type="AlphaFoldDB" id="A0A397AGN4"/>
<dbReference type="PANTHER" id="PTHR14374:SF0">
    <property type="entry name" value="TRAFFICKING PROTEIN PARTICLE COMPLEX SUBUNIT 11"/>
    <property type="match status" value="1"/>
</dbReference>
<evidence type="ECO:0000259" key="2">
    <source>
        <dbReference type="Pfam" id="PF12584"/>
    </source>
</evidence>
<sequence>MEAYPVELKEVPRPLVAALGPKDLQARVLPVLRSINEEFVPQLQIKSLSFDHRFVFPIKKDKSTSLSPPPSKGIWKTDWLKKHHEVLPSVVLLLYAFEPRLATRDWAIQETVIRDEVEDLRRMLSGRDVKILLVLVQLLDDAATTASPSTSSSMVNVPSSDDRLQSLRKRAELDAKSVWLLKDIVSRTHPTLIKLEAAIRMNAIEYYKAQAKRVKKAKNPSKLMAARHSFKVAHYYEFRQHMSKMVVHYEAAYKSLLHMAVSSSSVEVQTQVRAVAEFVHFKLVYHALLTNRQLKTAVDQLHRHMASPVSQIPPNDDICMHWGYMSRQYHVFGQLMVEAQRRGGPPPPPTAAAANPIDSDLYKEVYLYFSVAAKYATRRRQAAAKAGLSYDPNQPPAATSPPPISPSMYLGMANQSVAETSIPHAALAIHLLTQALHHVTDDVAHHRHRLKHRLGLRLALEHLANREYSVARQHLQLASTVYIQERWYGLVSEILGHLVTCARHERDTAAFLELSMQLLSPKLEPYVSARFRDTVHANLFVAFDHVTSSQMTLPDLSLDDDDGRRRLTASLISVAIHCTNSALVATFESGLPVDVAFYTLGFVFTQDGGAPCVVELHHETTADLLLSPHIPRTFQVPVTPFSGGVACQQVRFGLRNRHHVSWTWTLAGPFAAQPRHRLVRRNSLLPEINGRVPGMGQGAGSPSFQRQNLRHGTDPYLVHEVDKATVDLVSTSPVLVHGVTCLEFVLHAPSTDHVHHPRCALNIDDQSSVTVLSPVSQDQLISPQLAQSDQQFQVVMTCHSPGPVLLSVHVAYETTRGEYVQLDIPFTVHAVLPVTLSTAKTDGVATVNGSGFMLVAHVKAAVAPLRIHKLALKHVTPYATIVQSGGNNDDEECATPFLGAGDAHSLVLHVTPREVTVSHILAHVLVQWSSLDHPEHVVTTELALPSMAFQPAPLSVKIDDMPVFGTQGHVTWVHVRLTNHTISGYIVDVKIGSDSSEFLVAGVVDGHNVQVLPMETISVTIGLVPLQPGHLTLPKVEVVHVDSNETFRVTDQRVTLFVVPDNHTTSAAMLLA</sequence>
<comment type="caution">
    <text evidence="3">The sequence shown here is derived from an EMBL/GenBank/DDBJ whole genome shotgun (WGS) entry which is preliminary data.</text>
</comment>
<dbReference type="Pfam" id="PF12584">
    <property type="entry name" value="TRAPPC10"/>
    <property type="match status" value="1"/>
</dbReference>
<gene>
    <name evidence="3" type="ORF">DYB36_006567</name>
</gene>
<dbReference type="Pfam" id="PF11817">
    <property type="entry name" value="Foie-gras_1"/>
    <property type="match status" value="1"/>
</dbReference>
<feature type="domain" description="Trafficking protein particle complex subunit 11" evidence="1">
    <location>
        <begin position="271"/>
        <end position="520"/>
    </location>
</feature>
<reference evidence="3 4" key="1">
    <citation type="submission" date="2018-08" db="EMBL/GenBank/DDBJ databases">
        <title>Aphanomyces genome sequencing and annotation.</title>
        <authorList>
            <person name="Minardi D."/>
            <person name="Oidtmann B."/>
            <person name="Van Der Giezen M."/>
            <person name="Studholme D.J."/>
        </authorList>
    </citation>
    <scope>NUCLEOTIDE SEQUENCE [LARGE SCALE GENOMIC DNA]</scope>
    <source>
        <strain evidence="3 4">Kv</strain>
    </source>
</reference>
<name>A0A397AGN4_APHAT</name>
<proteinExistence type="predicted"/>
<feature type="domain" description="TRAPPC10/Trs130 C-terminal" evidence="2">
    <location>
        <begin position="990"/>
        <end position="1044"/>
    </location>
</feature>